<evidence type="ECO:0000313" key="5">
    <source>
        <dbReference type="Proteomes" id="UP001279410"/>
    </source>
</evidence>
<gene>
    <name evidence="4" type="ORF">AKAME5_002406000</name>
</gene>
<accession>A0AAD3RLU6</accession>
<feature type="region of interest" description="Disordered" evidence="1">
    <location>
        <begin position="151"/>
        <end position="278"/>
    </location>
</feature>
<feature type="compositionally biased region" description="Basic and acidic residues" evidence="1">
    <location>
        <begin position="201"/>
        <end position="216"/>
    </location>
</feature>
<sequence>MILFLFLFSLTLGAVSPSDGHEVKLQRGNCPMFWFSFNGRCYKYFSTHLTWADAELNCRSERANLVSIHSLQEQNFVKDLIRNFDNAEGRTWIGLSDIHKEGRWMWSDGCVVKFTFWSSGEPNNHHRDEHCAHSNYEPDRKWNDVPCSYERLSTPKQEPQGKNVKKAQQRNSPFTEKPERQRMKQRRRRRRRKKKKKKRREREEEKRRRRGDKEDLSQTGYKLFADLTTMAGHSSAPPPSKEEEASIRESNAAGASLNQRWDQKGTRPAARATSADRETLDTKTVLISGFCVGQDMSTCPICRGCASNCSLCRKGPLRLALSWWIGLLAARDNVHETSGVFRKSCQ</sequence>
<dbReference type="InterPro" id="IPR016187">
    <property type="entry name" value="CTDL_fold"/>
</dbReference>
<dbReference type="Proteomes" id="UP001279410">
    <property type="component" value="Unassembled WGS sequence"/>
</dbReference>
<keyword evidence="2" id="KW-0732">Signal</keyword>
<evidence type="ECO:0000313" key="4">
    <source>
        <dbReference type="EMBL" id="GLD72735.1"/>
    </source>
</evidence>
<name>A0AAD3RLU6_LATJO</name>
<dbReference type="InterPro" id="IPR050111">
    <property type="entry name" value="C-type_lectin/snaclec_domain"/>
</dbReference>
<feature type="compositionally biased region" description="Basic residues" evidence="1">
    <location>
        <begin position="183"/>
        <end position="200"/>
    </location>
</feature>
<dbReference type="Pfam" id="PF00059">
    <property type="entry name" value="Lectin_C"/>
    <property type="match status" value="1"/>
</dbReference>
<evidence type="ECO:0000256" key="1">
    <source>
        <dbReference type="SAM" id="MobiDB-lite"/>
    </source>
</evidence>
<protein>
    <submittedName>
        <fullName evidence="4">Lactose-binding lectin l-2-like protein</fullName>
    </submittedName>
</protein>
<keyword evidence="5" id="KW-1185">Reference proteome</keyword>
<dbReference type="InterPro" id="IPR001304">
    <property type="entry name" value="C-type_lectin-like"/>
</dbReference>
<dbReference type="AlphaFoldDB" id="A0AAD3RLU6"/>
<feature type="domain" description="C-type lectin" evidence="3">
    <location>
        <begin position="37"/>
        <end position="151"/>
    </location>
</feature>
<feature type="signal peptide" evidence="2">
    <location>
        <begin position="1"/>
        <end position="20"/>
    </location>
</feature>
<dbReference type="InterPro" id="IPR016186">
    <property type="entry name" value="C-type_lectin-like/link_sf"/>
</dbReference>
<feature type="chain" id="PRO_5042155555" evidence="2">
    <location>
        <begin position="21"/>
        <end position="346"/>
    </location>
</feature>
<dbReference type="PANTHER" id="PTHR22803">
    <property type="entry name" value="MANNOSE, PHOSPHOLIPASE, LECTIN RECEPTOR RELATED"/>
    <property type="match status" value="1"/>
</dbReference>
<reference evidence="4" key="1">
    <citation type="submission" date="2022-08" db="EMBL/GenBank/DDBJ databases">
        <title>Genome sequencing of akame (Lates japonicus).</title>
        <authorList>
            <person name="Hashiguchi Y."/>
            <person name="Takahashi H."/>
        </authorList>
    </citation>
    <scope>NUCLEOTIDE SEQUENCE</scope>
    <source>
        <strain evidence="4">Kochi</strain>
    </source>
</reference>
<comment type="caution">
    <text evidence="4">The sequence shown here is derived from an EMBL/GenBank/DDBJ whole genome shotgun (WGS) entry which is preliminary data.</text>
</comment>
<proteinExistence type="predicted"/>
<dbReference type="PROSITE" id="PS50041">
    <property type="entry name" value="C_TYPE_LECTIN_2"/>
    <property type="match status" value="1"/>
</dbReference>
<organism evidence="4 5">
    <name type="scientific">Lates japonicus</name>
    <name type="common">Japanese lates</name>
    <dbReference type="NCBI Taxonomy" id="270547"/>
    <lineage>
        <taxon>Eukaryota</taxon>
        <taxon>Metazoa</taxon>
        <taxon>Chordata</taxon>
        <taxon>Craniata</taxon>
        <taxon>Vertebrata</taxon>
        <taxon>Euteleostomi</taxon>
        <taxon>Actinopterygii</taxon>
        <taxon>Neopterygii</taxon>
        <taxon>Teleostei</taxon>
        <taxon>Neoteleostei</taxon>
        <taxon>Acanthomorphata</taxon>
        <taxon>Carangaria</taxon>
        <taxon>Carangaria incertae sedis</taxon>
        <taxon>Centropomidae</taxon>
        <taxon>Lates</taxon>
    </lineage>
</organism>
<dbReference type="Gene3D" id="3.10.100.10">
    <property type="entry name" value="Mannose-Binding Protein A, subunit A"/>
    <property type="match status" value="1"/>
</dbReference>
<dbReference type="SMART" id="SM00034">
    <property type="entry name" value="CLECT"/>
    <property type="match status" value="1"/>
</dbReference>
<dbReference type="PRINTS" id="PR01504">
    <property type="entry name" value="PNCREATITSAP"/>
</dbReference>
<dbReference type="SUPFAM" id="SSF56436">
    <property type="entry name" value="C-type lectin-like"/>
    <property type="match status" value="1"/>
</dbReference>
<evidence type="ECO:0000259" key="3">
    <source>
        <dbReference type="PROSITE" id="PS50041"/>
    </source>
</evidence>
<dbReference type="EMBL" id="BRZM01001198">
    <property type="protein sequence ID" value="GLD72735.1"/>
    <property type="molecule type" value="Genomic_DNA"/>
</dbReference>
<evidence type="ECO:0000256" key="2">
    <source>
        <dbReference type="SAM" id="SignalP"/>
    </source>
</evidence>